<dbReference type="InParanoid" id="A0A2P5F2N7"/>
<gene>
    <name evidence="1" type="ORF">TorRG33x02_121260</name>
</gene>
<evidence type="ECO:0000313" key="2">
    <source>
        <dbReference type="Proteomes" id="UP000237000"/>
    </source>
</evidence>
<name>A0A2P5F2N7_TREOI</name>
<evidence type="ECO:0000313" key="1">
    <source>
        <dbReference type="EMBL" id="PON92054.1"/>
    </source>
</evidence>
<sequence length="124" mass="13319">MLRITPHRGVTLVHHHGHHAPPARGRDGDVFEAPASAFVPPRGQRHHHRVIRVVVVVALGGAATVPATLEAVERHVGLGVSGDRRGAFVDFVHFAFQTADVILLDAALPRGWPLPPHSAARTAF</sequence>
<accession>A0A2P5F2N7</accession>
<organism evidence="1 2">
    <name type="scientific">Trema orientale</name>
    <name type="common">Charcoal tree</name>
    <name type="synonym">Celtis orientalis</name>
    <dbReference type="NCBI Taxonomy" id="63057"/>
    <lineage>
        <taxon>Eukaryota</taxon>
        <taxon>Viridiplantae</taxon>
        <taxon>Streptophyta</taxon>
        <taxon>Embryophyta</taxon>
        <taxon>Tracheophyta</taxon>
        <taxon>Spermatophyta</taxon>
        <taxon>Magnoliopsida</taxon>
        <taxon>eudicotyledons</taxon>
        <taxon>Gunneridae</taxon>
        <taxon>Pentapetalae</taxon>
        <taxon>rosids</taxon>
        <taxon>fabids</taxon>
        <taxon>Rosales</taxon>
        <taxon>Cannabaceae</taxon>
        <taxon>Trema</taxon>
    </lineage>
</organism>
<proteinExistence type="predicted"/>
<dbReference type="AlphaFoldDB" id="A0A2P5F2N7"/>
<keyword evidence="2" id="KW-1185">Reference proteome</keyword>
<dbReference type="EMBL" id="JXTC01000069">
    <property type="protein sequence ID" value="PON92054.1"/>
    <property type="molecule type" value="Genomic_DNA"/>
</dbReference>
<protein>
    <submittedName>
        <fullName evidence="1">Uncharacterized protein</fullName>
    </submittedName>
</protein>
<dbReference type="OrthoDB" id="10390034at2759"/>
<dbReference type="Proteomes" id="UP000237000">
    <property type="component" value="Unassembled WGS sequence"/>
</dbReference>
<comment type="caution">
    <text evidence="1">The sequence shown here is derived from an EMBL/GenBank/DDBJ whole genome shotgun (WGS) entry which is preliminary data.</text>
</comment>
<reference evidence="2" key="1">
    <citation type="submission" date="2016-06" db="EMBL/GenBank/DDBJ databases">
        <title>Parallel loss of symbiosis genes in relatives of nitrogen-fixing non-legume Parasponia.</title>
        <authorList>
            <person name="Van Velzen R."/>
            <person name="Holmer R."/>
            <person name="Bu F."/>
            <person name="Rutten L."/>
            <person name="Van Zeijl A."/>
            <person name="Liu W."/>
            <person name="Santuari L."/>
            <person name="Cao Q."/>
            <person name="Sharma T."/>
            <person name="Shen D."/>
            <person name="Roswanjaya Y."/>
            <person name="Wardhani T."/>
            <person name="Kalhor M.S."/>
            <person name="Jansen J."/>
            <person name="Van den Hoogen J."/>
            <person name="Gungor B."/>
            <person name="Hartog M."/>
            <person name="Hontelez J."/>
            <person name="Verver J."/>
            <person name="Yang W.-C."/>
            <person name="Schijlen E."/>
            <person name="Repin R."/>
            <person name="Schilthuizen M."/>
            <person name="Schranz E."/>
            <person name="Heidstra R."/>
            <person name="Miyata K."/>
            <person name="Fedorova E."/>
            <person name="Kohlen W."/>
            <person name="Bisseling T."/>
            <person name="Smit S."/>
            <person name="Geurts R."/>
        </authorList>
    </citation>
    <scope>NUCLEOTIDE SEQUENCE [LARGE SCALE GENOMIC DNA]</scope>
    <source>
        <strain evidence="2">cv. RG33-2</strain>
    </source>
</reference>